<evidence type="ECO:0000256" key="5">
    <source>
        <dbReference type="ARBA" id="ARBA00023002"/>
    </source>
</evidence>
<organism evidence="9">
    <name type="scientific">uncultured Rubrobacteraceae bacterium</name>
    <dbReference type="NCBI Taxonomy" id="349277"/>
    <lineage>
        <taxon>Bacteria</taxon>
        <taxon>Bacillati</taxon>
        <taxon>Actinomycetota</taxon>
        <taxon>Rubrobacteria</taxon>
        <taxon>Rubrobacterales</taxon>
        <taxon>Rubrobacteraceae</taxon>
        <taxon>environmental samples</taxon>
    </lineage>
</organism>
<dbReference type="PRINTS" id="PR00411">
    <property type="entry name" value="PNDRDTASEI"/>
</dbReference>
<name>A0A6J4QHV2_9ACTN</name>
<gene>
    <name evidence="9" type="ORF">AVDCRST_MAG02-366</name>
</gene>
<dbReference type="Gene3D" id="3.50.50.100">
    <property type="match status" value="1"/>
</dbReference>
<evidence type="ECO:0000256" key="3">
    <source>
        <dbReference type="ARBA" id="ARBA00022630"/>
    </source>
</evidence>
<keyword evidence="4" id="KW-0274">FAD</keyword>
<evidence type="ECO:0000256" key="7">
    <source>
        <dbReference type="ARBA" id="ARBA00047599"/>
    </source>
</evidence>
<evidence type="ECO:0000256" key="2">
    <source>
        <dbReference type="ARBA" id="ARBA00012637"/>
    </source>
</evidence>
<dbReference type="AlphaFoldDB" id="A0A6J4QHV2"/>
<dbReference type="GO" id="GO:0050136">
    <property type="term" value="F:NADH dehydrogenase (quinone) (non-electrogenic) activity"/>
    <property type="evidence" value="ECO:0007669"/>
    <property type="project" value="UniProtKB-EC"/>
</dbReference>
<comment type="catalytic activity">
    <reaction evidence="7">
        <text>a quinone + NADH + H(+) = a quinol + NAD(+)</text>
        <dbReference type="Rhea" id="RHEA:46160"/>
        <dbReference type="ChEBI" id="CHEBI:15378"/>
        <dbReference type="ChEBI" id="CHEBI:24646"/>
        <dbReference type="ChEBI" id="CHEBI:57540"/>
        <dbReference type="ChEBI" id="CHEBI:57945"/>
        <dbReference type="ChEBI" id="CHEBI:132124"/>
        <dbReference type="EC" id="1.6.5.9"/>
    </reaction>
</comment>
<keyword evidence="3" id="KW-0285">Flavoprotein</keyword>
<evidence type="ECO:0000256" key="4">
    <source>
        <dbReference type="ARBA" id="ARBA00022827"/>
    </source>
</evidence>
<accession>A0A6J4QHV2</accession>
<dbReference type="EMBL" id="CADCVH010000010">
    <property type="protein sequence ID" value="CAA9445175.1"/>
    <property type="molecule type" value="Genomic_DNA"/>
</dbReference>
<dbReference type="Pfam" id="PF07992">
    <property type="entry name" value="Pyr_redox_2"/>
    <property type="match status" value="1"/>
</dbReference>
<dbReference type="EC" id="1.6.5.9" evidence="2"/>
<dbReference type="InterPro" id="IPR036188">
    <property type="entry name" value="FAD/NAD-bd_sf"/>
</dbReference>
<keyword evidence="5 9" id="KW-0560">Oxidoreductase</keyword>
<dbReference type="InterPro" id="IPR045024">
    <property type="entry name" value="NDH-2"/>
</dbReference>
<reference evidence="9" key="1">
    <citation type="submission" date="2020-02" db="EMBL/GenBank/DDBJ databases">
        <authorList>
            <person name="Meier V. D."/>
        </authorList>
    </citation>
    <scope>NUCLEOTIDE SEQUENCE</scope>
    <source>
        <strain evidence="9">AVDCRST_MAG02</strain>
    </source>
</reference>
<dbReference type="PANTHER" id="PTHR43706:SF47">
    <property type="entry name" value="EXTERNAL NADH-UBIQUINONE OXIDOREDUCTASE 1, MITOCHONDRIAL-RELATED"/>
    <property type="match status" value="1"/>
</dbReference>
<comment type="similarity">
    <text evidence="1">Belongs to the NADH dehydrogenase family.</text>
</comment>
<dbReference type="PRINTS" id="PR00368">
    <property type="entry name" value="FADPNR"/>
</dbReference>
<proteinExistence type="inferred from homology"/>
<dbReference type="SUPFAM" id="SSF51905">
    <property type="entry name" value="FAD/NAD(P)-binding domain"/>
    <property type="match status" value="1"/>
</dbReference>
<dbReference type="InterPro" id="IPR023753">
    <property type="entry name" value="FAD/NAD-binding_dom"/>
</dbReference>
<dbReference type="PANTHER" id="PTHR43706">
    <property type="entry name" value="NADH DEHYDROGENASE"/>
    <property type="match status" value="1"/>
</dbReference>
<evidence type="ECO:0000256" key="6">
    <source>
        <dbReference type="ARBA" id="ARBA00023027"/>
    </source>
</evidence>
<keyword evidence="6" id="KW-0520">NAD</keyword>
<feature type="domain" description="FAD/NAD(P)-binding" evidence="8">
    <location>
        <begin position="45"/>
        <end position="369"/>
    </location>
</feature>
<evidence type="ECO:0000256" key="1">
    <source>
        <dbReference type="ARBA" id="ARBA00005272"/>
    </source>
</evidence>
<protein>
    <recommendedName>
        <fullName evidence="2">NADH:ubiquinone reductase (non-electrogenic)</fullName>
        <ecNumber evidence="2">1.6.5.9</ecNumber>
    </recommendedName>
</protein>
<sequence>MNGLAKGGLALGGLVLGLGALKRALNPTPRYAAWEKPPYGDFENKVLVVGGGFGGYTAAQDLCKLVEDRDDVGVLVIARDNFFTFWPMVPGIVSSDIDARNVAQPLRRALITSGASFRRAELRTVDYERKMIVADGGLEFPFDQLVISLGGQPNFFGIPGVEEHSLLMRGVEDAERIRNRVIERFEEVSLIRGEVPESKLTFVVIGGGATGVETASEIHSLVHESLAPDYPNIDPYRVRIFLLEGLPNILQELDPALRKAARTRLVNERIDVRTNAMAEEITENCVRLKGGETISSENVIWTAGNRPNQTITDLGLPHDERTGIKVDGHLRVEGHENVWAIGDCAAVVDKRQENGKIVPPTAQAAIQQGHVVARNVLKTMDGDPNLEEFEYKPLGQLVELGSDFAVNEVMGVRFTGLIAALFWRMAYLVRLNSPQSKARIAADWVLGAVLRPAVTQTRGTSKE</sequence>
<evidence type="ECO:0000259" key="8">
    <source>
        <dbReference type="Pfam" id="PF07992"/>
    </source>
</evidence>
<evidence type="ECO:0000313" key="9">
    <source>
        <dbReference type="EMBL" id="CAA9445175.1"/>
    </source>
</evidence>